<feature type="signal peptide" evidence="2">
    <location>
        <begin position="1"/>
        <end position="28"/>
    </location>
</feature>
<keyword evidence="4" id="KW-1185">Reference proteome</keyword>
<name>A0A7X5ZQJ8_9PSEU</name>
<evidence type="ECO:0000313" key="4">
    <source>
        <dbReference type="Proteomes" id="UP000545493"/>
    </source>
</evidence>
<sequence>MKSVLTIATAGALAVILAACGGSGGARGGQNFVDDETFTMVLGADPGNLDPHFSTLSVTMPGGPRRRGCSRCHEPGLTSAERIRRT</sequence>
<organism evidence="3 4">
    <name type="scientific">Saccharomonospora amisosensis</name>
    <dbReference type="NCBI Taxonomy" id="1128677"/>
    <lineage>
        <taxon>Bacteria</taxon>
        <taxon>Bacillati</taxon>
        <taxon>Actinomycetota</taxon>
        <taxon>Actinomycetes</taxon>
        <taxon>Pseudonocardiales</taxon>
        <taxon>Pseudonocardiaceae</taxon>
        <taxon>Saccharomonospora</taxon>
    </lineage>
</organism>
<reference evidence="3 4" key="1">
    <citation type="submission" date="2020-03" db="EMBL/GenBank/DDBJ databases">
        <title>Sequencing the genomes of 1000 actinobacteria strains.</title>
        <authorList>
            <person name="Klenk H.-P."/>
        </authorList>
    </citation>
    <scope>NUCLEOTIDE SEQUENCE [LARGE SCALE GENOMIC DNA]</scope>
    <source>
        <strain evidence="3 4">DSM 45685</strain>
    </source>
</reference>
<protein>
    <submittedName>
        <fullName evidence="3">Uncharacterized protein</fullName>
    </submittedName>
</protein>
<gene>
    <name evidence="3" type="ORF">FHU38_002262</name>
</gene>
<evidence type="ECO:0000313" key="3">
    <source>
        <dbReference type="EMBL" id="NIJ11918.1"/>
    </source>
</evidence>
<dbReference type="PROSITE" id="PS51257">
    <property type="entry name" value="PROKAR_LIPOPROTEIN"/>
    <property type="match status" value="1"/>
</dbReference>
<dbReference type="AlphaFoldDB" id="A0A7X5ZQJ8"/>
<feature type="region of interest" description="Disordered" evidence="1">
    <location>
        <begin position="61"/>
        <end position="86"/>
    </location>
</feature>
<dbReference type="EMBL" id="JAAOYM010000001">
    <property type="protein sequence ID" value="NIJ11918.1"/>
    <property type="molecule type" value="Genomic_DNA"/>
</dbReference>
<feature type="chain" id="PRO_5031532993" evidence="2">
    <location>
        <begin position="29"/>
        <end position="86"/>
    </location>
</feature>
<dbReference type="Proteomes" id="UP000545493">
    <property type="component" value="Unassembled WGS sequence"/>
</dbReference>
<proteinExistence type="predicted"/>
<evidence type="ECO:0000256" key="2">
    <source>
        <dbReference type="SAM" id="SignalP"/>
    </source>
</evidence>
<keyword evidence="2" id="KW-0732">Signal</keyword>
<comment type="caution">
    <text evidence="3">The sequence shown here is derived from an EMBL/GenBank/DDBJ whole genome shotgun (WGS) entry which is preliminary data.</text>
</comment>
<evidence type="ECO:0000256" key="1">
    <source>
        <dbReference type="SAM" id="MobiDB-lite"/>
    </source>
</evidence>
<accession>A0A7X5ZQJ8</accession>
<dbReference type="RefSeq" id="WP_208415633.1">
    <property type="nucleotide sequence ID" value="NZ_JAAOYM010000001.1"/>
</dbReference>